<feature type="domain" description="Urease accessory protein UreH-like transmembrane" evidence="2">
    <location>
        <begin position="14"/>
        <end position="204"/>
    </location>
</feature>
<keyword evidence="1" id="KW-0472">Membrane</keyword>
<dbReference type="Proteomes" id="UP000321899">
    <property type="component" value="Unassembled WGS sequence"/>
</dbReference>
<gene>
    <name evidence="3" type="ORF">FIM25_00330</name>
</gene>
<dbReference type="OrthoDB" id="2003777at2"/>
<evidence type="ECO:0000259" key="2">
    <source>
        <dbReference type="Pfam" id="PF13386"/>
    </source>
</evidence>
<dbReference type="EMBL" id="VDMB01000001">
    <property type="protein sequence ID" value="TYT76037.1"/>
    <property type="molecule type" value="Genomic_DNA"/>
</dbReference>
<feature type="transmembrane region" description="Helical" evidence="1">
    <location>
        <begin position="195"/>
        <end position="214"/>
    </location>
</feature>
<proteinExistence type="predicted"/>
<dbReference type="AlphaFoldDB" id="A0A5Q4VII4"/>
<dbReference type="RefSeq" id="WP_139444995.1">
    <property type="nucleotide sequence ID" value="NZ_VDMB01000001.1"/>
</dbReference>
<comment type="caution">
    <text evidence="3">The sequence shown here is derived from an EMBL/GenBank/DDBJ whole genome shotgun (WGS) entry which is preliminary data.</text>
</comment>
<feature type="transmembrane region" description="Helical" evidence="1">
    <location>
        <begin position="85"/>
        <end position="103"/>
    </location>
</feature>
<reference evidence="3 4" key="1">
    <citation type="submission" date="2019-06" db="EMBL/GenBank/DDBJ databases">
        <title>Desulfobotulus mexicanus sp. nov., a novel sulfate-reducing bacterium isolated from the sediment of an alkaline crater lake in Mexico.</title>
        <authorList>
            <person name="Hirschler-Rea A."/>
        </authorList>
    </citation>
    <scope>NUCLEOTIDE SEQUENCE [LARGE SCALE GENOMIC DNA]</scope>
    <source>
        <strain evidence="3 4">PAR22N</strain>
    </source>
</reference>
<feature type="transmembrane region" description="Helical" evidence="1">
    <location>
        <begin position="49"/>
        <end position="73"/>
    </location>
</feature>
<keyword evidence="1" id="KW-0812">Transmembrane</keyword>
<dbReference type="InterPro" id="IPR039447">
    <property type="entry name" value="UreH-like_TM_dom"/>
</dbReference>
<keyword evidence="1" id="KW-1133">Transmembrane helix</keyword>
<keyword evidence="4" id="KW-1185">Reference proteome</keyword>
<organism evidence="3 4">
    <name type="scientific">Desulfobotulus mexicanus</name>
    <dbReference type="NCBI Taxonomy" id="2586642"/>
    <lineage>
        <taxon>Bacteria</taxon>
        <taxon>Pseudomonadati</taxon>
        <taxon>Thermodesulfobacteriota</taxon>
        <taxon>Desulfobacteria</taxon>
        <taxon>Desulfobacterales</taxon>
        <taxon>Desulfobacteraceae</taxon>
        <taxon>Desulfobotulus</taxon>
    </lineage>
</organism>
<evidence type="ECO:0000256" key="1">
    <source>
        <dbReference type="SAM" id="Phobius"/>
    </source>
</evidence>
<dbReference type="Pfam" id="PF13386">
    <property type="entry name" value="DsbD_2"/>
    <property type="match status" value="1"/>
</dbReference>
<evidence type="ECO:0000313" key="4">
    <source>
        <dbReference type="Proteomes" id="UP000321899"/>
    </source>
</evidence>
<feature type="transmembrane region" description="Helical" evidence="1">
    <location>
        <begin position="12"/>
        <end position="37"/>
    </location>
</feature>
<feature type="transmembrane region" description="Helical" evidence="1">
    <location>
        <begin position="123"/>
        <end position="144"/>
    </location>
</feature>
<protein>
    <submittedName>
        <fullName evidence="3">Sulfite exporter TauE/SafE family protein</fullName>
    </submittedName>
</protein>
<sequence>MSGLPALPLEFPALFLAGLAFGLGICSTSCLPLMGTCILGNSRKPSDGILALLSFISGRLFTAGLLGAIFGGLGQAAMARLETPSMTLASGLFTLLAGLFLLFRPRCSGCASRKRAAAPPLLLGLASPLVPCLPYAAMMAAAAASGSAMKGAGLAMVFTLGTSLSPLILACMAMGWVGAGMAGKLPRQIEGFSRAAGLVVAIFGIKTLILGLAMA</sequence>
<accession>A0A5Q4VII4</accession>
<name>A0A5Q4VII4_9BACT</name>
<feature type="transmembrane region" description="Helical" evidence="1">
    <location>
        <begin position="164"/>
        <end position="183"/>
    </location>
</feature>
<evidence type="ECO:0000313" key="3">
    <source>
        <dbReference type="EMBL" id="TYT76037.1"/>
    </source>
</evidence>